<name>A0A5C4LW08_9PSEU</name>
<dbReference type="PRINTS" id="PR00385">
    <property type="entry name" value="P450"/>
</dbReference>
<accession>A0A5C4LW08</accession>
<gene>
    <name evidence="10" type="ORF">FG385_30770</name>
</gene>
<evidence type="ECO:0000256" key="5">
    <source>
        <dbReference type="ARBA" id="ARBA00023002"/>
    </source>
</evidence>
<dbReference type="GO" id="GO:0036199">
    <property type="term" value="F:cholest-4-en-3-one 26-monooxygenase activity"/>
    <property type="evidence" value="ECO:0007669"/>
    <property type="project" value="TreeGrafter"/>
</dbReference>
<keyword evidence="6 9" id="KW-0408">Iron</keyword>
<evidence type="ECO:0000256" key="7">
    <source>
        <dbReference type="ARBA" id="ARBA00023033"/>
    </source>
</evidence>
<keyword evidence="5 9" id="KW-0560">Oxidoreductase</keyword>
<evidence type="ECO:0000313" key="10">
    <source>
        <dbReference type="EMBL" id="TNC20601.1"/>
    </source>
</evidence>
<comment type="caution">
    <text evidence="10">The sequence shown here is derived from an EMBL/GenBank/DDBJ whole genome shotgun (WGS) entry which is preliminary data.</text>
</comment>
<dbReference type="PRINTS" id="PR00359">
    <property type="entry name" value="BP450"/>
</dbReference>
<evidence type="ECO:0000256" key="8">
    <source>
        <dbReference type="ARBA" id="ARBA00055433"/>
    </source>
</evidence>
<protein>
    <submittedName>
        <fullName evidence="10">Cytochrome P450</fullName>
    </submittedName>
</protein>
<dbReference type="GO" id="GO:0006707">
    <property type="term" value="P:cholesterol catabolic process"/>
    <property type="evidence" value="ECO:0007669"/>
    <property type="project" value="TreeGrafter"/>
</dbReference>
<dbReference type="SUPFAM" id="SSF48264">
    <property type="entry name" value="Cytochrome P450"/>
    <property type="match status" value="1"/>
</dbReference>
<reference evidence="10 11" key="1">
    <citation type="submission" date="2019-06" db="EMBL/GenBank/DDBJ databases">
        <title>Amycolatopsis alkalitolerans sp. nov., isolated from Gastrodia elata Blume.</title>
        <authorList>
            <person name="Narsing Rao M.P."/>
            <person name="Li W.J."/>
        </authorList>
    </citation>
    <scope>NUCLEOTIDE SEQUENCE [LARGE SCALE GENOMIC DNA]</scope>
    <source>
        <strain evidence="10 11">SYSUP0005</strain>
    </source>
</reference>
<dbReference type="Pfam" id="PF00067">
    <property type="entry name" value="p450"/>
    <property type="match status" value="1"/>
</dbReference>
<dbReference type="EMBL" id="VDFW01000042">
    <property type="protein sequence ID" value="TNC20601.1"/>
    <property type="molecule type" value="Genomic_DNA"/>
</dbReference>
<dbReference type="InterPro" id="IPR017972">
    <property type="entry name" value="Cyt_P450_CS"/>
</dbReference>
<evidence type="ECO:0000256" key="3">
    <source>
        <dbReference type="ARBA" id="ARBA00022617"/>
    </source>
</evidence>
<dbReference type="Gene3D" id="1.10.630.10">
    <property type="entry name" value="Cytochrome P450"/>
    <property type="match status" value="1"/>
</dbReference>
<dbReference type="PROSITE" id="PS00086">
    <property type="entry name" value="CYTOCHROME_P450"/>
    <property type="match status" value="1"/>
</dbReference>
<dbReference type="FunFam" id="1.10.630.10:FF:000018">
    <property type="entry name" value="Cytochrome P450 monooxygenase"/>
    <property type="match status" value="1"/>
</dbReference>
<dbReference type="InterPro" id="IPR001128">
    <property type="entry name" value="Cyt_P450"/>
</dbReference>
<evidence type="ECO:0000256" key="6">
    <source>
        <dbReference type="ARBA" id="ARBA00023004"/>
    </source>
</evidence>
<dbReference type="AlphaFoldDB" id="A0A5C4LW08"/>
<comment type="function">
    <text evidence="8">Involved in the coupling of aromatic side chains of the heptapeptide of vancomycin.</text>
</comment>
<evidence type="ECO:0000256" key="9">
    <source>
        <dbReference type="RuleBase" id="RU000461"/>
    </source>
</evidence>
<evidence type="ECO:0000256" key="1">
    <source>
        <dbReference type="ARBA" id="ARBA00004660"/>
    </source>
</evidence>
<evidence type="ECO:0000256" key="2">
    <source>
        <dbReference type="ARBA" id="ARBA00010617"/>
    </source>
</evidence>
<keyword evidence="3 9" id="KW-0349">Heme</keyword>
<evidence type="ECO:0000256" key="4">
    <source>
        <dbReference type="ARBA" id="ARBA00022723"/>
    </source>
</evidence>
<dbReference type="InterPro" id="IPR036396">
    <property type="entry name" value="Cyt_P450_sf"/>
</dbReference>
<sequence length="481" mass="53216">MGHDSRLEYGVSRSARSKSCYPSNTCCGNPGTPLRCPAARGTGIIEAGRLTSQTVLWSSCVVASRAGGDRMTLSDFDPRSPEVVACPEAYFAAMRSECPVHRDAETGVYSLARYDDVRGAAQRPNLFSSHRPIFGEGDPELEAIQAEGFPEVPTLTPNDPPVHTRYRKLVNRAFSPKVVKDLEPAIKSIISGLIDNFADRGEVEFLSEFAALVPGYVIADALGIDRRDQDKFMHWSDQIVATITFVEGLSRAQQIEHKWGFVQFQHYFAKEIEKRRENPGTDMISDLVTARVGGERPLDRDEILDLIRIFLVAGNETTASWIGGTMRLLLANPEVLAQVTADRSLIPRMLEESLRIISPSRWTTRTVELGAEPVAQVRGVEVPEGSRVRLLWNSANHDEAYYPDPETFDIHREGPGHMAFGHGVHLCIGAALARAEARIAFEGILDRLTGLRLAIPHSEIHNRPMGGVNRLDVLPLTFETI</sequence>
<keyword evidence="4 9" id="KW-0479">Metal-binding</keyword>
<dbReference type="InterPro" id="IPR002397">
    <property type="entry name" value="Cyt_P450_B"/>
</dbReference>
<dbReference type="GO" id="GO:0008395">
    <property type="term" value="F:steroid hydroxylase activity"/>
    <property type="evidence" value="ECO:0007669"/>
    <property type="project" value="TreeGrafter"/>
</dbReference>
<dbReference type="GO" id="GO:0020037">
    <property type="term" value="F:heme binding"/>
    <property type="evidence" value="ECO:0007669"/>
    <property type="project" value="InterPro"/>
</dbReference>
<comment type="similarity">
    <text evidence="2 9">Belongs to the cytochrome P450 family.</text>
</comment>
<dbReference type="PANTHER" id="PTHR46696">
    <property type="entry name" value="P450, PUTATIVE (EUROFUNG)-RELATED"/>
    <property type="match status" value="1"/>
</dbReference>
<dbReference type="Proteomes" id="UP000305546">
    <property type="component" value="Unassembled WGS sequence"/>
</dbReference>
<keyword evidence="7 9" id="KW-0503">Monooxygenase</keyword>
<organism evidence="10 11">
    <name type="scientific">Amycolatopsis alkalitolerans</name>
    <dbReference type="NCBI Taxonomy" id="2547244"/>
    <lineage>
        <taxon>Bacteria</taxon>
        <taxon>Bacillati</taxon>
        <taxon>Actinomycetota</taxon>
        <taxon>Actinomycetes</taxon>
        <taxon>Pseudonocardiales</taxon>
        <taxon>Pseudonocardiaceae</taxon>
        <taxon>Amycolatopsis</taxon>
    </lineage>
</organism>
<evidence type="ECO:0000313" key="11">
    <source>
        <dbReference type="Proteomes" id="UP000305546"/>
    </source>
</evidence>
<dbReference type="PANTHER" id="PTHR46696:SF4">
    <property type="entry name" value="BIOTIN BIOSYNTHESIS CYTOCHROME P450"/>
    <property type="match status" value="1"/>
</dbReference>
<proteinExistence type="inferred from homology"/>
<comment type="pathway">
    <text evidence="1">Antibiotic biosynthesis; vancomycin biosynthesis.</text>
</comment>
<dbReference type="GO" id="GO:0005506">
    <property type="term" value="F:iron ion binding"/>
    <property type="evidence" value="ECO:0007669"/>
    <property type="project" value="InterPro"/>
</dbReference>
<keyword evidence="11" id="KW-1185">Reference proteome</keyword>